<dbReference type="GO" id="GO:0016747">
    <property type="term" value="F:acyltransferase activity, transferring groups other than amino-acyl groups"/>
    <property type="evidence" value="ECO:0007669"/>
    <property type="project" value="InterPro"/>
</dbReference>
<keyword evidence="2" id="KW-0808">Transferase</keyword>
<dbReference type="PROSITE" id="PS51186">
    <property type="entry name" value="GNAT"/>
    <property type="match status" value="1"/>
</dbReference>
<dbReference type="EMBL" id="QRMZ01000003">
    <property type="protein sequence ID" value="RHK07624.1"/>
    <property type="molecule type" value="Genomic_DNA"/>
</dbReference>
<evidence type="ECO:0000313" key="3">
    <source>
        <dbReference type="Proteomes" id="UP000286288"/>
    </source>
</evidence>
<gene>
    <name evidence="2" type="ORF">DW084_02760</name>
</gene>
<dbReference type="Pfam" id="PF00583">
    <property type="entry name" value="Acetyltransf_1"/>
    <property type="match status" value="1"/>
</dbReference>
<reference evidence="2 3" key="1">
    <citation type="submission" date="2018-08" db="EMBL/GenBank/DDBJ databases">
        <title>A genome reference for cultivated species of the human gut microbiota.</title>
        <authorList>
            <person name="Zou Y."/>
            <person name="Xue W."/>
            <person name="Luo G."/>
        </authorList>
    </citation>
    <scope>NUCLEOTIDE SEQUENCE [LARGE SCALE GENOMIC DNA]</scope>
    <source>
        <strain evidence="2 3">AF48-16</strain>
    </source>
</reference>
<evidence type="ECO:0000313" key="2">
    <source>
        <dbReference type="EMBL" id="RHK07624.1"/>
    </source>
</evidence>
<dbReference type="InterPro" id="IPR016181">
    <property type="entry name" value="Acyl_CoA_acyltransferase"/>
</dbReference>
<comment type="caution">
    <text evidence="2">The sequence shown here is derived from an EMBL/GenBank/DDBJ whole genome shotgun (WGS) entry which is preliminary data.</text>
</comment>
<sequence>MLIQLKEAKLSDLLSIYLIQKAAFKSLFLRYQDKETSPYLQSFEKLNAKFSASNTTYYLIMTAQKTVGFLKLTVEQEHTTKLSSIALLPSYENRGIGRQAMILIERNVQTDTIRLNTILQEPKLVHFYHSLGYSPTGRFQSPSSAICFVSFTKKIVAK</sequence>
<dbReference type="Proteomes" id="UP000286288">
    <property type="component" value="Unassembled WGS sequence"/>
</dbReference>
<accession>A0A415EWE3</accession>
<name>A0A415EWE3_ENTCA</name>
<feature type="domain" description="N-acetyltransferase" evidence="1">
    <location>
        <begin position="3"/>
        <end position="156"/>
    </location>
</feature>
<dbReference type="CDD" id="cd04301">
    <property type="entry name" value="NAT_SF"/>
    <property type="match status" value="1"/>
</dbReference>
<proteinExistence type="predicted"/>
<protein>
    <submittedName>
        <fullName evidence="2">N-acetyltransferase</fullName>
    </submittedName>
</protein>
<dbReference type="SUPFAM" id="SSF55729">
    <property type="entry name" value="Acyl-CoA N-acyltransferases (Nat)"/>
    <property type="match status" value="1"/>
</dbReference>
<evidence type="ECO:0000259" key="1">
    <source>
        <dbReference type="PROSITE" id="PS51186"/>
    </source>
</evidence>
<dbReference type="InterPro" id="IPR000182">
    <property type="entry name" value="GNAT_dom"/>
</dbReference>
<dbReference type="AlphaFoldDB" id="A0A415EWE3"/>
<dbReference type="Gene3D" id="3.40.630.30">
    <property type="match status" value="1"/>
</dbReference>
<organism evidence="2 3">
    <name type="scientific">Enterococcus casseliflavus</name>
    <name type="common">Enterococcus flavescens</name>
    <dbReference type="NCBI Taxonomy" id="37734"/>
    <lineage>
        <taxon>Bacteria</taxon>
        <taxon>Bacillati</taxon>
        <taxon>Bacillota</taxon>
        <taxon>Bacilli</taxon>
        <taxon>Lactobacillales</taxon>
        <taxon>Enterococcaceae</taxon>
        <taxon>Enterococcus</taxon>
    </lineage>
</organism>